<dbReference type="AlphaFoldDB" id="A0A7W7C5H0"/>
<name>A0A7W7C5H0_9PSEU</name>
<comment type="caution">
    <text evidence="1">The sequence shown here is derived from an EMBL/GenBank/DDBJ whole genome shotgun (WGS) entry which is preliminary data.</text>
</comment>
<reference evidence="1 2" key="1">
    <citation type="submission" date="2020-08" db="EMBL/GenBank/DDBJ databases">
        <title>Sequencing the genomes of 1000 actinobacteria strains.</title>
        <authorList>
            <person name="Klenk H.-P."/>
        </authorList>
    </citation>
    <scope>NUCLEOTIDE SEQUENCE [LARGE SCALE GENOMIC DNA]</scope>
    <source>
        <strain evidence="1 2">DSM 44230</strain>
    </source>
</reference>
<organism evidence="1 2">
    <name type="scientific">Crossiella cryophila</name>
    <dbReference type="NCBI Taxonomy" id="43355"/>
    <lineage>
        <taxon>Bacteria</taxon>
        <taxon>Bacillati</taxon>
        <taxon>Actinomycetota</taxon>
        <taxon>Actinomycetes</taxon>
        <taxon>Pseudonocardiales</taxon>
        <taxon>Pseudonocardiaceae</taxon>
        <taxon>Crossiella</taxon>
    </lineage>
</organism>
<dbReference type="PANTHER" id="PTHR44147">
    <property type="entry name" value="DEHYDROGENASE/REDUCTASE SDR FAMILY MEMBER 1"/>
    <property type="match status" value="1"/>
</dbReference>
<dbReference type="InterPro" id="IPR036291">
    <property type="entry name" value="NAD(P)-bd_dom_sf"/>
</dbReference>
<dbReference type="InterPro" id="IPR002347">
    <property type="entry name" value="SDR_fam"/>
</dbReference>
<evidence type="ECO:0000313" key="2">
    <source>
        <dbReference type="Proteomes" id="UP000533598"/>
    </source>
</evidence>
<dbReference type="NCBIfam" id="NF006159">
    <property type="entry name" value="PRK08303.1"/>
    <property type="match status" value="1"/>
</dbReference>
<accession>A0A7W7C5H0</accession>
<dbReference type="EMBL" id="JACHMH010000001">
    <property type="protein sequence ID" value="MBB4674879.1"/>
    <property type="molecule type" value="Genomic_DNA"/>
</dbReference>
<dbReference type="PANTHER" id="PTHR44147:SF2">
    <property type="entry name" value="DEHYDROGENASE_REDUCTASE SDR FAMILY MEMBER 1"/>
    <property type="match status" value="1"/>
</dbReference>
<protein>
    <submittedName>
        <fullName evidence="1">NAD(P)-dependent dehydrogenase (Short-subunit alcohol dehydrogenase family)</fullName>
    </submittedName>
</protein>
<dbReference type="Gene3D" id="3.40.50.720">
    <property type="entry name" value="NAD(P)-binding Rossmann-like Domain"/>
    <property type="match status" value="1"/>
</dbReference>
<dbReference type="Pfam" id="PF00106">
    <property type="entry name" value="adh_short"/>
    <property type="match status" value="1"/>
</dbReference>
<sequence>MSKALADKVVLVTGGTRGAGRGISVELGALGATVYVTGRSSRATGPSPMGRAETIEDTAELVTAAGGTGIPVRCDHTEESDVDTLVARIREGHGRLDVLVNDVWGGDGFSEHKPVWEHDLGKGLAMLRNGLDTHLIALHKALPLLIAQPGGLLVEITDGDEMFNQRYREAVYYDLVKAAILRLGKVLHQELAPHGGTSVALTPGFLRSEEVLDHFGVTEATWREAIAKDKHFGISETPHYLGRAVAALAADPDRARWGGQSLSSWQLAKAYGFTDVDGSRPDCGSYFADNVFTESPLDRDPAQYR</sequence>
<evidence type="ECO:0000313" key="1">
    <source>
        <dbReference type="EMBL" id="MBB4674879.1"/>
    </source>
</evidence>
<gene>
    <name evidence="1" type="ORF">HNR67_000997</name>
</gene>
<dbReference type="RefSeq" id="WP_185000945.1">
    <property type="nucleotide sequence ID" value="NZ_BAAAUI010000018.1"/>
</dbReference>
<dbReference type="SUPFAM" id="SSF51735">
    <property type="entry name" value="NAD(P)-binding Rossmann-fold domains"/>
    <property type="match status" value="1"/>
</dbReference>
<dbReference type="PRINTS" id="PR00081">
    <property type="entry name" value="GDHRDH"/>
</dbReference>
<proteinExistence type="predicted"/>
<dbReference type="Proteomes" id="UP000533598">
    <property type="component" value="Unassembled WGS sequence"/>
</dbReference>
<keyword evidence="2" id="KW-1185">Reference proteome</keyword>